<reference evidence="1 2" key="1">
    <citation type="submission" date="2018-05" db="EMBL/GenBank/DDBJ databases">
        <title>Genomic Encyclopedia of Type Strains, Phase IV (KMG-V): Genome sequencing to study the core and pangenomes of soil and plant-associated prokaryotes.</title>
        <authorList>
            <person name="Whitman W."/>
        </authorList>
    </citation>
    <scope>NUCLEOTIDE SEQUENCE [LARGE SCALE GENOMIC DNA]</scope>
    <source>
        <strain evidence="1 2">PNA 200-10</strain>
    </source>
</reference>
<dbReference type="Proteomes" id="UP000245981">
    <property type="component" value="Unassembled WGS sequence"/>
</dbReference>
<dbReference type="EMBL" id="QGHF01000010">
    <property type="protein sequence ID" value="PWK94567.1"/>
    <property type="molecule type" value="Genomic_DNA"/>
</dbReference>
<accession>A0A2V2BCH9</accession>
<evidence type="ECO:0000313" key="2">
    <source>
        <dbReference type="Proteomes" id="UP000245981"/>
    </source>
</evidence>
<proteinExistence type="predicted"/>
<dbReference type="AlphaFoldDB" id="A0A2V2BCH9"/>
<dbReference type="RefSeq" id="WP_109717999.1">
    <property type="nucleotide sequence ID" value="NZ_QGHF01000010.1"/>
</dbReference>
<dbReference type="OrthoDB" id="6548878at2"/>
<name>A0A2V2BCH9_9GAMM</name>
<sequence length="136" mass="14845">MKIRLDVFADLLKIRPSVLRNAQRSGGTLDGIPLPASTQIRGAAEMYEYADVMAFVDVWKARIRTVPPSSGQALVSLNDLAAQATLPPLEIYQAVITGRMVKGVKLPVPVRKGSTLMFEPDDVAEFVEPLRSHLSS</sequence>
<organism evidence="1 2">
    <name type="scientific">Pantoea allii</name>
    <dbReference type="NCBI Taxonomy" id="574096"/>
    <lineage>
        <taxon>Bacteria</taxon>
        <taxon>Pseudomonadati</taxon>
        <taxon>Pseudomonadota</taxon>
        <taxon>Gammaproteobacteria</taxon>
        <taxon>Enterobacterales</taxon>
        <taxon>Erwiniaceae</taxon>
        <taxon>Pantoea</taxon>
    </lineage>
</organism>
<gene>
    <name evidence="1" type="ORF">C7431_11061</name>
</gene>
<evidence type="ECO:0000313" key="1">
    <source>
        <dbReference type="EMBL" id="PWK94567.1"/>
    </source>
</evidence>
<comment type="caution">
    <text evidence="1">The sequence shown here is derived from an EMBL/GenBank/DDBJ whole genome shotgun (WGS) entry which is preliminary data.</text>
</comment>
<protein>
    <submittedName>
        <fullName evidence="1">Uncharacterized protein</fullName>
    </submittedName>
</protein>